<dbReference type="OrthoDB" id="4468841at2"/>
<reference evidence="8 9" key="1">
    <citation type="journal article" date="2015" name="Stand. Genomic Sci.">
        <title>Genomic Encyclopedia of Bacterial and Archaeal Type Strains, Phase III: the genomes of soil and plant-associated and newly described type strains.</title>
        <authorList>
            <person name="Whitman W.B."/>
            <person name="Woyke T."/>
            <person name="Klenk H.P."/>
            <person name="Zhou Y."/>
            <person name="Lilburn T.G."/>
            <person name="Beck B.J."/>
            <person name="De Vos P."/>
            <person name="Vandamme P."/>
            <person name="Eisen J.A."/>
            <person name="Garrity G."/>
            <person name="Hugenholtz P."/>
            <person name="Kyrpides N.C."/>
        </authorList>
    </citation>
    <scope>NUCLEOTIDE SEQUENCE [LARGE SCALE GENOMIC DNA]</scope>
    <source>
        <strain evidence="8 9">CV2</strain>
    </source>
</reference>
<comment type="caution">
    <text evidence="8">The sequence shown here is derived from an EMBL/GenBank/DDBJ whole genome shotgun (WGS) entry which is preliminary data.</text>
</comment>
<evidence type="ECO:0000313" key="8">
    <source>
        <dbReference type="EMBL" id="RZS59450.1"/>
    </source>
</evidence>
<keyword evidence="2" id="KW-1003">Cell membrane</keyword>
<evidence type="ECO:0000256" key="4">
    <source>
        <dbReference type="ARBA" id="ARBA00022989"/>
    </source>
</evidence>
<evidence type="ECO:0000256" key="2">
    <source>
        <dbReference type="ARBA" id="ARBA00022475"/>
    </source>
</evidence>
<evidence type="ECO:0000256" key="1">
    <source>
        <dbReference type="ARBA" id="ARBA00004651"/>
    </source>
</evidence>
<sequence length="74" mass="8262">MESISGFTGLAVVFLVLGLLWIVLVVVALLQIARSSELSTPMKVLWVVIVFFFPIVGTLAWFVLGRRIGDPFRR</sequence>
<evidence type="ECO:0000256" key="6">
    <source>
        <dbReference type="SAM" id="Phobius"/>
    </source>
</evidence>
<dbReference type="RefSeq" id="WP_130484531.1">
    <property type="nucleotide sequence ID" value="NZ_SGWW01000001.1"/>
</dbReference>
<accession>A0A4V2EXG9</accession>
<evidence type="ECO:0000313" key="9">
    <source>
        <dbReference type="Proteomes" id="UP000293519"/>
    </source>
</evidence>
<dbReference type="AlphaFoldDB" id="A0A4V2EXG9"/>
<keyword evidence="5 6" id="KW-0472">Membrane</keyword>
<evidence type="ECO:0000256" key="3">
    <source>
        <dbReference type="ARBA" id="ARBA00022692"/>
    </source>
</evidence>
<dbReference type="InterPro" id="IPR027379">
    <property type="entry name" value="CLS_N"/>
</dbReference>
<dbReference type="EMBL" id="SGWW01000001">
    <property type="protein sequence ID" value="RZS59450.1"/>
    <property type="molecule type" value="Genomic_DNA"/>
</dbReference>
<organism evidence="8 9">
    <name type="scientific">Microcella putealis</name>
    <dbReference type="NCBI Taxonomy" id="337005"/>
    <lineage>
        <taxon>Bacteria</taxon>
        <taxon>Bacillati</taxon>
        <taxon>Actinomycetota</taxon>
        <taxon>Actinomycetes</taxon>
        <taxon>Micrococcales</taxon>
        <taxon>Microbacteriaceae</taxon>
        <taxon>Microcella</taxon>
    </lineage>
</organism>
<keyword evidence="9" id="KW-1185">Reference proteome</keyword>
<dbReference type="Pfam" id="PF13396">
    <property type="entry name" value="PLDc_N"/>
    <property type="match status" value="1"/>
</dbReference>
<dbReference type="Proteomes" id="UP000293519">
    <property type="component" value="Unassembled WGS sequence"/>
</dbReference>
<comment type="subcellular location">
    <subcellularLocation>
        <location evidence="1">Cell membrane</location>
        <topology evidence="1">Multi-pass membrane protein</topology>
    </subcellularLocation>
</comment>
<name>A0A4V2EXG9_9MICO</name>
<keyword evidence="3 6" id="KW-0812">Transmembrane</keyword>
<dbReference type="GO" id="GO:0005886">
    <property type="term" value="C:plasma membrane"/>
    <property type="evidence" value="ECO:0007669"/>
    <property type="project" value="UniProtKB-SubCell"/>
</dbReference>
<keyword evidence="4 6" id="KW-1133">Transmembrane helix</keyword>
<gene>
    <name evidence="8" type="ORF">EV141_0676</name>
</gene>
<evidence type="ECO:0000259" key="7">
    <source>
        <dbReference type="Pfam" id="PF13396"/>
    </source>
</evidence>
<proteinExistence type="predicted"/>
<feature type="transmembrane region" description="Helical" evidence="6">
    <location>
        <begin position="44"/>
        <end position="64"/>
    </location>
</feature>
<feature type="transmembrane region" description="Helical" evidence="6">
    <location>
        <begin position="7"/>
        <end position="32"/>
    </location>
</feature>
<feature type="domain" description="Cardiolipin synthase N-terminal" evidence="7">
    <location>
        <begin position="23"/>
        <end position="66"/>
    </location>
</feature>
<evidence type="ECO:0000256" key="5">
    <source>
        <dbReference type="ARBA" id="ARBA00023136"/>
    </source>
</evidence>
<protein>
    <submittedName>
        <fullName evidence="8">Phospholipase D-like protein</fullName>
    </submittedName>
</protein>